<comment type="caution">
    <text evidence="1">The sequence shown here is derived from an EMBL/GenBank/DDBJ whole genome shotgun (WGS) entry which is preliminary data.</text>
</comment>
<gene>
    <name evidence="2" type="ORF">G9341_003837</name>
    <name evidence="1" type="ORF">GYI94_004334</name>
</gene>
<name>A0A6Y6DM56_SALET</name>
<reference evidence="1" key="1">
    <citation type="journal article" date="2018" name="Genome Biol.">
        <title>SKESA: strategic k-mer extension for scrupulous assemblies.</title>
        <authorList>
            <person name="Souvorov A."/>
            <person name="Agarwala R."/>
            <person name="Lipman D.J."/>
        </authorList>
    </citation>
    <scope>NUCLEOTIDE SEQUENCE</scope>
    <source>
        <strain evidence="2">10-6185</strain>
        <strain evidence="1">10-6337</strain>
    </source>
</reference>
<dbReference type="EMBL" id="DAAWGZ010000018">
    <property type="protein sequence ID" value="HAF7853161.1"/>
    <property type="molecule type" value="Genomic_DNA"/>
</dbReference>
<proteinExistence type="predicted"/>
<organism evidence="1">
    <name type="scientific">Salmonella enterica subsp. enterica serovar 4,[5],12:b:-</name>
    <dbReference type="NCBI Taxonomy" id="1340177"/>
    <lineage>
        <taxon>Bacteria</taxon>
        <taxon>Pseudomonadati</taxon>
        <taxon>Pseudomonadota</taxon>
        <taxon>Gammaproteobacteria</taxon>
        <taxon>Enterobacterales</taxon>
        <taxon>Enterobacteriaceae</taxon>
        <taxon>Salmonella</taxon>
    </lineage>
</organism>
<evidence type="ECO:0000313" key="1">
    <source>
        <dbReference type="EMBL" id="HAB6716196.1"/>
    </source>
</evidence>
<evidence type="ECO:0000313" key="2">
    <source>
        <dbReference type="EMBL" id="HAF7853161.1"/>
    </source>
</evidence>
<accession>A0A6Y6DM56</accession>
<dbReference type="EMBL" id="DAAHNL010000026">
    <property type="protein sequence ID" value="HAB6716196.1"/>
    <property type="molecule type" value="Genomic_DNA"/>
</dbReference>
<protein>
    <submittedName>
        <fullName evidence="1">Uncharacterized protein</fullName>
    </submittedName>
</protein>
<dbReference type="AlphaFoldDB" id="A0A6Y6DM56"/>
<reference evidence="1" key="2">
    <citation type="submission" date="2018-07" db="EMBL/GenBank/DDBJ databases">
        <authorList>
            <consortium name="NCBI Pathogen Detection Project"/>
        </authorList>
    </citation>
    <scope>NUCLEOTIDE SEQUENCE</scope>
    <source>
        <strain evidence="2">10-6185</strain>
        <strain evidence="1">10-6337</strain>
    </source>
</reference>
<sequence>MIVPVEVCRDEHGYWTHPALIRSCCQTTPQLMWWLRVQKLACFVMTMRDEATDAFCAGWNDGPPDASAWELVPPPGNDWFLGSVHPTDEGPVCYWFRNTRTSDDPA</sequence>